<accession>A0A9X2NB99</accession>
<dbReference type="Proteomes" id="UP001144096">
    <property type="component" value="Unassembled WGS sequence"/>
</dbReference>
<proteinExistence type="predicted"/>
<dbReference type="EMBL" id="JAMXQV010000001">
    <property type="protein sequence ID" value="MCR6481260.1"/>
    <property type="molecule type" value="Genomic_DNA"/>
</dbReference>
<keyword evidence="3" id="KW-1185">Reference proteome</keyword>
<gene>
    <name evidence="2" type="ORF">M8542_00355</name>
</gene>
<sequence length="169" mass="18519">MVAMIVAGSKAHFDPAEDAVPIAIIAAVALIGLGVFLFVQNRRSKTRAAGNRRLAQQLDGRPLVYVPYADCRLSVPDVLSAAQAHGYALTPNPAALRYEFALGAPQTAFTGNPRAAYIGHMLDGRATYELRILFEPMTLPELMVVAHSRGYTVQPSRKVYQFMRHRGRP</sequence>
<keyword evidence="1" id="KW-0812">Transmembrane</keyword>
<feature type="transmembrane region" description="Helical" evidence="1">
    <location>
        <begin position="20"/>
        <end position="39"/>
    </location>
</feature>
<keyword evidence="1" id="KW-0472">Membrane</keyword>
<name>A0A9X2NB99_9PSEU</name>
<evidence type="ECO:0000313" key="2">
    <source>
        <dbReference type="EMBL" id="MCR6481260.1"/>
    </source>
</evidence>
<keyword evidence="1" id="KW-1133">Transmembrane helix</keyword>
<dbReference type="AlphaFoldDB" id="A0A9X2NB99"/>
<organism evidence="2 3">
    <name type="scientific">Amycolatopsis iheyensis</name>
    <dbReference type="NCBI Taxonomy" id="2945988"/>
    <lineage>
        <taxon>Bacteria</taxon>
        <taxon>Bacillati</taxon>
        <taxon>Actinomycetota</taxon>
        <taxon>Actinomycetes</taxon>
        <taxon>Pseudonocardiales</taxon>
        <taxon>Pseudonocardiaceae</taxon>
        <taxon>Amycolatopsis</taxon>
    </lineage>
</organism>
<comment type="caution">
    <text evidence="2">The sequence shown here is derived from an EMBL/GenBank/DDBJ whole genome shotgun (WGS) entry which is preliminary data.</text>
</comment>
<protein>
    <submittedName>
        <fullName evidence="2">Uncharacterized protein</fullName>
    </submittedName>
</protein>
<evidence type="ECO:0000256" key="1">
    <source>
        <dbReference type="SAM" id="Phobius"/>
    </source>
</evidence>
<dbReference type="RefSeq" id="WP_257917919.1">
    <property type="nucleotide sequence ID" value="NZ_JAMXQV010000001.1"/>
</dbReference>
<reference evidence="2" key="1">
    <citation type="submission" date="2022-06" db="EMBL/GenBank/DDBJ databases">
        <title>Amycolatopsis iheyaensis sp. nov., a new species of the genus Amycolatopsis isolated from soil in Iheya island, Japan.</title>
        <authorList>
            <person name="Ngamcharungchit C."/>
            <person name="Kanto H."/>
            <person name="Take A."/>
            <person name="Intra B."/>
            <person name="Matsumoto A."/>
            <person name="Panbangred W."/>
            <person name="Inahashi Y."/>
        </authorList>
    </citation>
    <scope>NUCLEOTIDE SEQUENCE</scope>
    <source>
        <strain evidence="2">OK19-0408</strain>
    </source>
</reference>
<evidence type="ECO:0000313" key="3">
    <source>
        <dbReference type="Proteomes" id="UP001144096"/>
    </source>
</evidence>